<accession>F7YVL2</accession>
<sequence length="476" mass="55041" precursor="true">MYMLLMFYVVVVDAALVFDLNHQMVFDHLKNQVALPGMLPVVEQREQTNSLMLRFNPSFQVFEKAEPIKTGWFVISTPPWENFYVFEKTPYLAEFRLDLNFGSFYTLISLQMKNNYAFFHLISPTNLPIYENPFVALDTNFPYKGYGVYLKDEFFILFGRTKLRWSSSDFPVALSDVSPYFDNFTLSLGEKPVRYVFSVVSINPVLTKEEWERQTSFIPVNADPISPYFEKVKTLIAHRLDFPLKDNLRFGIGELTIVGGKYPDLFVLSPFAIWHNNFNEGYTNTMGSLDFSWVLIKGFEIHGEFALDEFVFEATEDESKPTAYGYNFGARKAFETGFGKFLLSVEYAKTTPLMYNSFLPYLKFYNRVVYLCNYPPSRIIVDYPIGFAFGPDAQILNFSVSFFNDQLFLSGNIFWLRKGPNDFYTEYPHVDESKAKDILGFSIEGKYKFFNFFAMVAGEKFSIGGGISVEIPLKIF</sequence>
<dbReference type="HOGENOM" id="CLU_574827_0_0_0"/>
<reference evidence="1 2" key="1">
    <citation type="submission" date="2010-11" db="EMBL/GenBank/DDBJ databases">
        <title>The complete genome of Thermotoga thermarum DSM 5069.</title>
        <authorList>
            <consortium name="US DOE Joint Genome Institute (JGI-PGF)"/>
            <person name="Lucas S."/>
            <person name="Copeland A."/>
            <person name="Lapidus A."/>
            <person name="Bruce D."/>
            <person name="Goodwin L."/>
            <person name="Pitluck S."/>
            <person name="Kyrpides N."/>
            <person name="Mavromatis K."/>
            <person name="Ivanova N."/>
            <person name="Zeytun A."/>
            <person name="Brettin T."/>
            <person name="Detter J.C."/>
            <person name="Tapia R."/>
            <person name="Han C."/>
            <person name="Land M."/>
            <person name="Hauser L."/>
            <person name="Markowitz V."/>
            <person name="Cheng J.-F."/>
            <person name="Hugenholtz P."/>
            <person name="Woyke T."/>
            <person name="Wu D."/>
            <person name="Spring S."/>
            <person name="Schroeder M."/>
            <person name="Brambilla E."/>
            <person name="Klenk H.-P."/>
            <person name="Eisen J.A."/>
        </authorList>
    </citation>
    <scope>NUCLEOTIDE SEQUENCE [LARGE SCALE GENOMIC DNA]</scope>
    <source>
        <strain evidence="1 2">DSM 5069</strain>
    </source>
</reference>
<dbReference type="PATRIC" id="fig|688269.3.peg.1669"/>
<dbReference type="AlphaFoldDB" id="F7YVL2"/>
<dbReference type="KEGG" id="tta:Theth_1619"/>
<dbReference type="OrthoDB" id="43188at2"/>
<protein>
    <submittedName>
        <fullName evidence="1">Uncharacterized protein</fullName>
    </submittedName>
</protein>
<dbReference type="RefSeq" id="WP_013932882.1">
    <property type="nucleotide sequence ID" value="NC_015707.1"/>
</dbReference>
<dbReference type="eggNOG" id="ENOG502ZASC">
    <property type="taxonomic scope" value="Bacteria"/>
</dbReference>
<proteinExistence type="predicted"/>
<gene>
    <name evidence="1" type="ORF">Theth_1619</name>
</gene>
<name>F7YVL2_9THEM</name>
<organism evidence="1 2">
    <name type="scientific">Pseudothermotoga thermarum DSM 5069</name>
    <dbReference type="NCBI Taxonomy" id="688269"/>
    <lineage>
        <taxon>Bacteria</taxon>
        <taxon>Thermotogati</taxon>
        <taxon>Thermotogota</taxon>
        <taxon>Thermotogae</taxon>
        <taxon>Thermotogales</taxon>
        <taxon>Thermotogaceae</taxon>
        <taxon>Pseudothermotoga</taxon>
    </lineage>
</organism>
<dbReference type="EMBL" id="CP002351">
    <property type="protein sequence ID" value="AEH51670.1"/>
    <property type="molecule type" value="Genomic_DNA"/>
</dbReference>
<dbReference type="STRING" id="688269.Theth_1619"/>
<evidence type="ECO:0000313" key="2">
    <source>
        <dbReference type="Proteomes" id="UP000006804"/>
    </source>
</evidence>
<dbReference type="Proteomes" id="UP000006804">
    <property type="component" value="Chromosome"/>
</dbReference>
<dbReference type="InterPro" id="IPR038636">
    <property type="entry name" value="Wzi_sf"/>
</dbReference>
<keyword evidence="2" id="KW-1185">Reference proteome</keyword>
<evidence type="ECO:0000313" key="1">
    <source>
        <dbReference type="EMBL" id="AEH51670.1"/>
    </source>
</evidence>
<dbReference type="Gene3D" id="2.40.160.130">
    <property type="entry name" value="Capsule assembly protein Wzi"/>
    <property type="match status" value="1"/>
</dbReference>